<comment type="caution">
    <text evidence="2">The sequence shown here is derived from an EMBL/GenBank/DDBJ whole genome shotgun (WGS) entry which is preliminary data.</text>
</comment>
<dbReference type="EMBL" id="VSRR010137052">
    <property type="protein sequence ID" value="MPD03626.1"/>
    <property type="molecule type" value="Genomic_DNA"/>
</dbReference>
<name>A0A5B7K9X2_PORTR</name>
<accession>A0A5B7K9X2</accession>
<feature type="region of interest" description="Disordered" evidence="1">
    <location>
        <begin position="1"/>
        <end position="35"/>
    </location>
</feature>
<proteinExistence type="predicted"/>
<evidence type="ECO:0000256" key="1">
    <source>
        <dbReference type="SAM" id="MobiDB-lite"/>
    </source>
</evidence>
<keyword evidence="3" id="KW-1185">Reference proteome</keyword>
<dbReference type="AlphaFoldDB" id="A0A5B7K9X2"/>
<evidence type="ECO:0000313" key="3">
    <source>
        <dbReference type="Proteomes" id="UP000324222"/>
    </source>
</evidence>
<gene>
    <name evidence="2" type="ORF">E2C01_099268</name>
</gene>
<sequence length="65" mass="7102">MNKRMNLTHAPEEAETLSTVKREHLGGGTPNEEVKAISPSLSASSLRLAITPDYSPAHRQPPKPR</sequence>
<reference evidence="2 3" key="1">
    <citation type="submission" date="2019-05" db="EMBL/GenBank/DDBJ databases">
        <title>Another draft genome of Portunus trituberculatus and its Hox gene families provides insights of decapod evolution.</title>
        <authorList>
            <person name="Jeong J.-H."/>
            <person name="Song I."/>
            <person name="Kim S."/>
            <person name="Choi T."/>
            <person name="Kim D."/>
            <person name="Ryu S."/>
            <person name="Kim W."/>
        </authorList>
    </citation>
    <scope>NUCLEOTIDE SEQUENCE [LARGE SCALE GENOMIC DNA]</scope>
    <source>
        <tissue evidence="2">Muscle</tissue>
    </source>
</reference>
<organism evidence="2 3">
    <name type="scientific">Portunus trituberculatus</name>
    <name type="common">Swimming crab</name>
    <name type="synonym">Neptunus trituberculatus</name>
    <dbReference type="NCBI Taxonomy" id="210409"/>
    <lineage>
        <taxon>Eukaryota</taxon>
        <taxon>Metazoa</taxon>
        <taxon>Ecdysozoa</taxon>
        <taxon>Arthropoda</taxon>
        <taxon>Crustacea</taxon>
        <taxon>Multicrustacea</taxon>
        <taxon>Malacostraca</taxon>
        <taxon>Eumalacostraca</taxon>
        <taxon>Eucarida</taxon>
        <taxon>Decapoda</taxon>
        <taxon>Pleocyemata</taxon>
        <taxon>Brachyura</taxon>
        <taxon>Eubrachyura</taxon>
        <taxon>Portunoidea</taxon>
        <taxon>Portunidae</taxon>
        <taxon>Portuninae</taxon>
        <taxon>Portunus</taxon>
    </lineage>
</organism>
<protein>
    <submittedName>
        <fullName evidence="2">Uncharacterized protein</fullName>
    </submittedName>
</protein>
<evidence type="ECO:0000313" key="2">
    <source>
        <dbReference type="EMBL" id="MPD03626.1"/>
    </source>
</evidence>
<dbReference type="Proteomes" id="UP000324222">
    <property type="component" value="Unassembled WGS sequence"/>
</dbReference>